<dbReference type="RefSeq" id="WP_079569009.1">
    <property type="nucleotide sequence ID" value="NZ_LT670818.1"/>
</dbReference>
<dbReference type="OrthoDB" id="8253600at2"/>
<name>A0A1M5QJT5_9BRAD</name>
<organism evidence="1 2">
    <name type="scientific">Bradyrhizobium erythrophlei</name>
    <dbReference type="NCBI Taxonomy" id="1437360"/>
    <lineage>
        <taxon>Bacteria</taxon>
        <taxon>Pseudomonadati</taxon>
        <taxon>Pseudomonadota</taxon>
        <taxon>Alphaproteobacteria</taxon>
        <taxon>Hyphomicrobiales</taxon>
        <taxon>Nitrobacteraceae</taxon>
        <taxon>Bradyrhizobium</taxon>
    </lineage>
</organism>
<accession>A0A1M5QJT5</accession>
<sequence length="68" mass="7911">MGRRLQIWRSGDGERRWLSMLVDAMEEVSRPEIRKIPCDPRIVIALRAQLARPASPYPYGISKFSLRN</sequence>
<gene>
    <name evidence="1" type="ORF">SAMN05444169_5978</name>
</gene>
<dbReference type="Proteomes" id="UP000190675">
    <property type="component" value="Chromosome I"/>
</dbReference>
<protein>
    <submittedName>
        <fullName evidence="1">Uncharacterized protein</fullName>
    </submittedName>
</protein>
<dbReference type="AlphaFoldDB" id="A0A1M5QJT5"/>
<evidence type="ECO:0000313" key="1">
    <source>
        <dbReference type="EMBL" id="SHH14156.1"/>
    </source>
</evidence>
<evidence type="ECO:0000313" key="2">
    <source>
        <dbReference type="Proteomes" id="UP000190675"/>
    </source>
</evidence>
<proteinExistence type="predicted"/>
<dbReference type="EMBL" id="LT670818">
    <property type="protein sequence ID" value="SHH14156.1"/>
    <property type="molecule type" value="Genomic_DNA"/>
</dbReference>
<reference evidence="1 2" key="1">
    <citation type="submission" date="2016-11" db="EMBL/GenBank/DDBJ databases">
        <authorList>
            <person name="Jaros S."/>
            <person name="Januszkiewicz K."/>
            <person name="Wedrychowicz H."/>
        </authorList>
    </citation>
    <scope>NUCLEOTIDE SEQUENCE [LARGE SCALE GENOMIC DNA]</scope>
    <source>
        <strain evidence="1 2">GAS242</strain>
    </source>
</reference>